<feature type="compositionally biased region" description="Basic and acidic residues" evidence="5">
    <location>
        <begin position="483"/>
        <end position="492"/>
    </location>
</feature>
<reference evidence="8" key="2">
    <citation type="journal article" date="2017" name="J. Anim. Genet.">
        <title>Multiple reference genome sequences of hot pepper reveal the massive evolution of plant disease resistance genes by retroduplication.</title>
        <authorList>
            <person name="Kim S."/>
            <person name="Park J."/>
            <person name="Yeom S.-I."/>
            <person name="Kim Y.-M."/>
            <person name="Seo E."/>
            <person name="Kim K.-T."/>
            <person name="Kim M.-S."/>
            <person name="Lee J.M."/>
            <person name="Cheong K."/>
            <person name="Shin H.-S."/>
            <person name="Kim S.-B."/>
            <person name="Han K."/>
            <person name="Lee J."/>
            <person name="Park M."/>
            <person name="Lee H.-A."/>
            <person name="Lee H.-Y."/>
            <person name="Lee Y."/>
            <person name="Oh S."/>
            <person name="Lee J.H."/>
            <person name="Choi E."/>
            <person name="Choi E."/>
            <person name="Lee S.E."/>
            <person name="Jeon J."/>
            <person name="Kim H."/>
            <person name="Choi G."/>
            <person name="Song H."/>
            <person name="Lee J."/>
            <person name="Lee S.-C."/>
            <person name="Kwon J.-K."/>
            <person name="Lee H.-Y."/>
            <person name="Koo N."/>
            <person name="Hong Y."/>
            <person name="Kim R.W."/>
            <person name="Kang W.-H."/>
            <person name="Huh J.H."/>
            <person name="Kang B.-C."/>
            <person name="Yang T.-J."/>
            <person name="Lee Y.-H."/>
            <person name="Bennetzen J.L."/>
            <person name="Choi D."/>
        </authorList>
    </citation>
    <scope>NUCLEOTIDE SEQUENCE [LARGE SCALE GENOMIC DNA]</scope>
    <source>
        <strain evidence="8">cv. PBC81</strain>
    </source>
</reference>
<evidence type="ECO:0000256" key="4">
    <source>
        <dbReference type="ARBA" id="ARBA00023242"/>
    </source>
</evidence>
<comment type="caution">
    <text evidence="7">The sequence shown here is derived from an EMBL/GenBank/DDBJ whole genome shotgun (WGS) entry which is preliminary data.</text>
</comment>
<keyword evidence="8" id="KW-1185">Reference proteome</keyword>
<dbReference type="InterPro" id="IPR009057">
    <property type="entry name" value="Homeodomain-like_sf"/>
</dbReference>
<feature type="compositionally biased region" description="Polar residues" evidence="5">
    <location>
        <begin position="189"/>
        <end position="213"/>
    </location>
</feature>
<evidence type="ECO:0000313" key="8">
    <source>
        <dbReference type="Proteomes" id="UP000224567"/>
    </source>
</evidence>
<feature type="compositionally biased region" description="Acidic residues" evidence="5">
    <location>
        <begin position="396"/>
        <end position="414"/>
    </location>
</feature>
<dbReference type="GO" id="GO:0005634">
    <property type="term" value="C:nucleus"/>
    <property type="evidence" value="ECO:0007669"/>
    <property type="project" value="UniProtKB-SubCell"/>
</dbReference>
<dbReference type="PANTHER" id="PTHR34055">
    <property type="entry name" value="OS09G0491596 PROTEIN"/>
    <property type="match status" value="1"/>
</dbReference>
<reference evidence="7 8" key="1">
    <citation type="journal article" date="2017" name="Genome Biol.">
        <title>New reference genome sequences of hot pepper reveal the massive evolution of plant disease-resistance genes by retroduplication.</title>
        <authorList>
            <person name="Kim S."/>
            <person name="Park J."/>
            <person name="Yeom S.I."/>
            <person name="Kim Y.M."/>
            <person name="Seo E."/>
            <person name="Kim K.T."/>
            <person name="Kim M.S."/>
            <person name="Lee J.M."/>
            <person name="Cheong K."/>
            <person name="Shin H.S."/>
            <person name="Kim S.B."/>
            <person name="Han K."/>
            <person name="Lee J."/>
            <person name="Park M."/>
            <person name="Lee H.A."/>
            <person name="Lee H.Y."/>
            <person name="Lee Y."/>
            <person name="Oh S."/>
            <person name="Lee J.H."/>
            <person name="Choi E."/>
            <person name="Choi E."/>
            <person name="Lee S.E."/>
            <person name="Jeon J."/>
            <person name="Kim H."/>
            <person name="Choi G."/>
            <person name="Song H."/>
            <person name="Lee J."/>
            <person name="Lee S.C."/>
            <person name="Kwon J.K."/>
            <person name="Lee H.Y."/>
            <person name="Koo N."/>
            <person name="Hong Y."/>
            <person name="Kim R.W."/>
            <person name="Kang W.H."/>
            <person name="Huh J.H."/>
            <person name="Kang B.C."/>
            <person name="Yang T.J."/>
            <person name="Lee Y.H."/>
            <person name="Bennetzen J.L."/>
            <person name="Choi D."/>
        </authorList>
    </citation>
    <scope>NUCLEOTIDE SEQUENCE [LARGE SCALE GENOMIC DNA]</scope>
    <source>
        <strain evidence="8">cv. PBC81</strain>
    </source>
</reference>
<evidence type="ECO:0000259" key="6">
    <source>
        <dbReference type="PROSITE" id="PS51294"/>
    </source>
</evidence>
<evidence type="ECO:0000256" key="3">
    <source>
        <dbReference type="ARBA" id="ARBA00023163"/>
    </source>
</evidence>
<accession>A0A2G2VVR4</accession>
<feature type="region of interest" description="Disordered" evidence="5">
    <location>
        <begin position="189"/>
        <end position="216"/>
    </location>
</feature>
<dbReference type="GO" id="GO:0000976">
    <property type="term" value="F:transcription cis-regulatory region binding"/>
    <property type="evidence" value="ECO:0007669"/>
    <property type="project" value="UniProtKB-ARBA"/>
</dbReference>
<dbReference type="Proteomes" id="UP000224567">
    <property type="component" value="Unassembled WGS sequence"/>
</dbReference>
<protein>
    <submittedName>
        <fullName evidence="7">Transcription factor KAN2</fullName>
    </submittedName>
</protein>
<feature type="domain" description="HTH myb-type" evidence="6">
    <location>
        <begin position="212"/>
        <end position="272"/>
    </location>
</feature>
<dbReference type="Gene3D" id="1.10.10.60">
    <property type="entry name" value="Homeodomain-like"/>
    <property type="match status" value="1"/>
</dbReference>
<dbReference type="SUPFAM" id="SSF46689">
    <property type="entry name" value="Homeodomain-like"/>
    <property type="match status" value="1"/>
</dbReference>
<keyword evidence="2" id="KW-0805">Transcription regulation</keyword>
<gene>
    <name evidence="7" type="ORF">CQW23_24765</name>
</gene>
<dbReference type="Pfam" id="PF00249">
    <property type="entry name" value="Myb_DNA-binding"/>
    <property type="match status" value="1"/>
</dbReference>
<evidence type="ECO:0000256" key="2">
    <source>
        <dbReference type="ARBA" id="ARBA00023015"/>
    </source>
</evidence>
<dbReference type="NCBIfam" id="TIGR01557">
    <property type="entry name" value="myb_SHAQKYF"/>
    <property type="match status" value="1"/>
</dbReference>
<organism evidence="7 8">
    <name type="scientific">Capsicum baccatum</name>
    <name type="common">Peruvian pepper</name>
    <dbReference type="NCBI Taxonomy" id="33114"/>
    <lineage>
        <taxon>Eukaryota</taxon>
        <taxon>Viridiplantae</taxon>
        <taxon>Streptophyta</taxon>
        <taxon>Embryophyta</taxon>
        <taxon>Tracheophyta</taxon>
        <taxon>Spermatophyta</taxon>
        <taxon>Magnoliopsida</taxon>
        <taxon>eudicotyledons</taxon>
        <taxon>Gunneridae</taxon>
        <taxon>Pentapetalae</taxon>
        <taxon>asterids</taxon>
        <taxon>lamiids</taxon>
        <taxon>Solanales</taxon>
        <taxon>Solanaceae</taxon>
        <taxon>Solanoideae</taxon>
        <taxon>Capsiceae</taxon>
        <taxon>Capsicum</taxon>
    </lineage>
</organism>
<dbReference type="AlphaFoldDB" id="A0A2G2VVR4"/>
<keyword evidence="3" id="KW-0804">Transcription</keyword>
<feature type="compositionally biased region" description="Basic and acidic residues" evidence="5">
    <location>
        <begin position="368"/>
        <end position="382"/>
    </location>
</feature>
<dbReference type="FunFam" id="1.10.10.60:FF:000007">
    <property type="entry name" value="Two-component response regulator"/>
    <property type="match status" value="1"/>
</dbReference>
<dbReference type="EMBL" id="MLFT02000010">
    <property type="protein sequence ID" value="PHT37065.1"/>
    <property type="molecule type" value="Genomic_DNA"/>
</dbReference>
<dbReference type="InterPro" id="IPR017930">
    <property type="entry name" value="Myb_dom"/>
</dbReference>
<proteinExistence type="predicted"/>
<comment type="subcellular location">
    <subcellularLocation>
        <location evidence="1">Nucleus</location>
    </subcellularLocation>
</comment>
<name>A0A2G2VVR4_CAPBA</name>
<dbReference type="PROSITE" id="PS51294">
    <property type="entry name" value="HTH_MYB"/>
    <property type="match status" value="1"/>
</dbReference>
<dbReference type="PANTHER" id="PTHR34055:SF7">
    <property type="entry name" value="NEUROFILAMENT MEDIUM POLYPEPTIDE-LIKE"/>
    <property type="match status" value="1"/>
</dbReference>
<dbReference type="GO" id="GO:0010597">
    <property type="term" value="P:green leaf volatile biosynthetic process"/>
    <property type="evidence" value="ECO:0007669"/>
    <property type="project" value="UniProtKB-ARBA"/>
</dbReference>
<dbReference type="InterPro" id="IPR006447">
    <property type="entry name" value="Myb_dom_plants"/>
</dbReference>
<evidence type="ECO:0000256" key="5">
    <source>
        <dbReference type="SAM" id="MobiDB-lite"/>
    </source>
</evidence>
<sequence>MSIQRFISTQGNEFSSDCTLEFPKSSGQVQDFVDQQLQYSSYMELCNFQLASSSSSSIISCIGSPSSAFFATERCLGLTQYDNQDDTSQLTKNYDLQMSSYDPQQCRNGFFEDSMVQSEPISLPSFISPEGPCRQYTSSDASEEERMLHLKNKLLGEFDASYRRHPALPFDGNQDYCLSHDLCGSQLTHTRQQSSSPSLTCHNSASSGATQKPSKTRIRWTEDLHDRFLECANRLGGADKATPKQILNLMDSESLTLDQVKSHLQKYRNAKHPESAGKSEKRNSLDTVTDIESKTYATCYSLRFNLLILLFMLVHSKKNASLFNSSIILAGNQIDSEFKLVCSATEITEALKMQLEVQRGRAKGKKQSVHEDLGSAEEDKIPVRRRGRPQKPLKDDVEEEEQEVVKIEDEEEDSENTKGSVLSKDVKNQVAVNGKKRKRTSQVKEADSMKVEDGVGTKANSNDLIKSVGFRQNGSRRKNKPRRAAEVGVECR</sequence>
<evidence type="ECO:0000313" key="7">
    <source>
        <dbReference type="EMBL" id="PHT37065.1"/>
    </source>
</evidence>
<dbReference type="STRING" id="33114.A0A2G2VVR4"/>
<feature type="compositionally biased region" description="Basic and acidic residues" evidence="5">
    <location>
        <begin position="442"/>
        <end position="455"/>
    </location>
</feature>
<keyword evidence="4" id="KW-0539">Nucleus</keyword>
<dbReference type="OrthoDB" id="551907at2759"/>
<dbReference type="InterPro" id="IPR001005">
    <property type="entry name" value="SANT/Myb"/>
</dbReference>
<feature type="region of interest" description="Disordered" evidence="5">
    <location>
        <begin position="359"/>
        <end position="492"/>
    </location>
</feature>
<evidence type="ECO:0000256" key="1">
    <source>
        <dbReference type="ARBA" id="ARBA00004123"/>
    </source>
</evidence>